<keyword evidence="1" id="KW-0805">Transcription regulation</keyword>
<dbReference type="EMBL" id="JAERRJ010000018">
    <property type="protein sequence ID" value="MBL1079615.1"/>
    <property type="molecule type" value="Genomic_DNA"/>
</dbReference>
<feature type="domain" description="HTH deoR-type" evidence="4">
    <location>
        <begin position="5"/>
        <end position="60"/>
    </location>
</feature>
<keyword evidence="3" id="KW-0804">Transcription</keyword>
<dbReference type="RefSeq" id="WP_201956676.1">
    <property type="nucleotide sequence ID" value="NZ_JAERRJ010000018.1"/>
</dbReference>
<dbReference type="PANTHER" id="PTHR34580:SF3">
    <property type="entry name" value="PROTEIN PAFB"/>
    <property type="match status" value="1"/>
</dbReference>
<gene>
    <name evidence="5" type="ORF">JK358_34945</name>
</gene>
<dbReference type="Pfam" id="PF08279">
    <property type="entry name" value="HTH_11"/>
    <property type="match status" value="1"/>
</dbReference>
<reference evidence="5 6" key="1">
    <citation type="submission" date="2021-01" db="EMBL/GenBank/DDBJ databases">
        <title>WGS of actinomycetes isolated from Thailand.</title>
        <authorList>
            <person name="Thawai C."/>
        </authorList>
    </citation>
    <scope>NUCLEOTIDE SEQUENCE [LARGE SCALE GENOMIC DNA]</scope>
    <source>
        <strain evidence="5 6">LPG 2</strain>
    </source>
</reference>
<keyword evidence="6" id="KW-1185">Reference proteome</keyword>
<dbReference type="InterPro" id="IPR036390">
    <property type="entry name" value="WH_DNA-bd_sf"/>
</dbReference>
<dbReference type="PROSITE" id="PS52050">
    <property type="entry name" value="WYL"/>
    <property type="match status" value="1"/>
</dbReference>
<proteinExistence type="predicted"/>
<organism evidence="5 6">
    <name type="scientific">Nocardia acididurans</name>
    <dbReference type="NCBI Taxonomy" id="2802282"/>
    <lineage>
        <taxon>Bacteria</taxon>
        <taxon>Bacillati</taxon>
        <taxon>Actinomycetota</taxon>
        <taxon>Actinomycetes</taxon>
        <taxon>Mycobacteriales</taxon>
        <taxon>Nocardiaceae</taxon>
        <taxon>Nocardia</taxon>
    </lineage>
</organism>
<dbReference type="InterPro" id="IPR026881">
    <property type="entry name" value="WYL_dom"/>
</dbReference>
<dbReference type="PANTHER" id="PTHR34580">
    <property type="match status" value="1"/>
</dbReference>
<dbReference type="InterPro" id="IPR051534">
    <property type="entry name" value="CBASS_pafABC_assoc_protein"/>
</dbReference>
<dbReference type="InterPro" id="IPR013196">
    <property type="entry name" value="HTH_11"/>
</dbReference>
<dbReference type="InterPro" id="IPR028349">
    <property type="entry name" value="PafC-like"/>
</dbReference>
<evidence type="ECO:0000256" key="3">
    <source>
        <dbReference type="ARBA" id="ARBA00023163"/>
    </source>
</evidence>
<dbReference type="Proteomes" id="UP000602198">
    <property type="component" value="Unassembled WGS sequence"/>
</dbReference>
<dbReference type="PIRSF" id="PIRSF016838">
    <property type="entry name" value="PafC"/>
    <property type="match status" value="1"/>
</dbReference>
<protein>
    <submittedName>
        <fullName evidence="5">YafY family transcriptional regulator</fullName>
    </submittedName>
</protein>
<name>A0ABS1MHT6_9NOCA</name>
<evidence type="ECO:0000256" key="1">
    <source>
        <dbReference type="ARBA" id="ARBA00023015"/>
    </source>
</evidence>
<dbReference type="InterPro" id="IPR001034">
    <property type="entry name" value="DeoR_HTH"/>
</dbReference>
<dbReference type="Pfam" id="PF13280">
    <property type="entry name" value="WYL"/>
    <property type="match status" value="1"/>
</dbReference>
<sequence>MTHDLPARMLRLLSLLQTRRFWGGNELAERLEVTLRTVRRDIERLREMGYPVEATTGHAGGYRLASGTDMPPLLLDDDEAVALAVALHTASSGVVGMEETALRALAKLEQILPARLRHRVTAVGAATVPMGPLPWNPVPRADPTVLATLAAACRDHEIVGFDYRTRDGATDRRRIEPYALVFVTGRWYLLGHDTRLADWRVYRADRVSDLTPTGHRAPSRELPADDPAAYVAARLATGPARYRAEVTVPLDAATAAARAFALPARVHPVDDHTSRLDLSSDSPRDLAAQLLGLAPEATVTGTAELAPHLEQLGRFLLEAARSLAASDEQPPGQPARFG</sequence>
<comment type="caution">
    <text evidence="5">The sequence shown here is derived from an EMBL/GenBank/DDBJ whole genome shotgun (WGS) entry which is preliminary data.</text>
</comment>
<keyword evidence="2" id="KW-0238">DNA-binding</keyword>
<evidence type="ECO:0000256" key="2">
    <source>
        <dbReference type="ARBA" id="ARBA00023125"/>
    </source>
</evidence>
<evidence type="ECO:0000259" key="4">
    <source>
        <dbReference type="PROSITE" id="PS51000"/>
    </source>
</evidence>
<dbReference type="InterPro" id="IPR036388">
    <property type="entry name" value="WH-like_DNA-bd_sf"/>
</dbReference>
<dbReference type="Gene3D" id="1.10.10.10">
    <property type="entry name" value="Winged helix-like DNA-binding domain superfamily/Winged helix DNA-binding domain"/>
    <property type="match status" value="1"/>
</dbReference>
<evidence type="ECO:0000313" key="5">
    <source>
        <dbReference type="EMBL" id="MBL1079615.1"/>
    </source>
</evidence>
<accession>A0ABS1MHT6</accession>
<dbReference type="PROSITE" id="PS51000">
    <property type="entry name" value="HTH_DEOR_2"/>
    <property type="match status" value="1"/>
</dbReference>
<evidence type="ECO:0000313" key="6">
    <source>
        <dbReference type="Proteomes" id="UP000602198"/>
    </source>
</evidence>
<dbReference type="InterPro" id="IPR018356">
    <property type="entry name" value="Tscrpt_reg_HTH_DeoR_CS"/>
</dbReference>
<dbReference type="SUPFAM" id="SSF46785">
    <property type="entry name" value="Winged helix' DNA-binding domain"/>
    <property type="match status" value="1"/>
</dbReference>
<dbReference type="PROSITE" id="PS00894">
    <property type="entry name" value="HTH_DEOR_1"/>
    <property type="match status" value="1"/>
</dbReference>